<dbReference type="AlphaFoldDB" id="A0A7J9PFD2"/>
<evidence type="ECO:0000313" key="2">
    <source>
        <dbReference type="Proteomes" id="UP000533207"/>
    </source>
</evidence>
<name>A0A7J9PFD2_METMI</name>
<reference evidence="1 2" key="1">
    <citation type="submission" date="2020-07" db="EMBL/GenBank/DDBJ databases">
        <title>Genomic Encyclopedia of Type Strains, Phase IV (KMG-V): Genome sequencing to study the core and pangenomes of soil and plant-associated prokaryotes.</title>
        <authorList>
            <person name="Whitman W."/>
        </authorList>
    </citation>
    <scope>NUCLEOTIDE SEQUENCE [LARGE SCALE GENOMIC DNA]</scope>
    <source>
        <strain evidence="1 2">C8</strain>
    </source>
</reference>
<comment type="caution">
    <text evidence="1">The sequence shown here is derived from an EMBL/GenBank/DDBJ whole genome shotgun (WGS) entry which is preliminary data.</text>
</comment>
<dbReference type="RefSeq" id="WP_011867821.1">
    <property type="nucleotide sequence ID" value="NZ_JACDUL010000001.1"/>
</dbReference>
<dbReference type="OMA" id="PKLYVVR"/>
<dbReference type="Proteomes" id="UP000533207">
    <property type="component" value="Unassembled WGS sequence"/>
</dbReference>
<dbReference type="GeneID" id="4929003"/>
<organism evidence="1 2">
    <name type="scientific">Methanococcus maripaludis</name>
    <name type="common">Methanococcus deltae</name>
    <dbReference type="NCBI Taxonomy" id="39152"/>
    <lineage>
        <taxon>Archaea</taxon>
        <taxon>Methanobacteriati</taxon>
        <taxon>Methanobacteriota</taxon>
        <taxon>Methanomada group</taxon>
        <taxon>Methanococci</taxon>
        <taxon>Methanococcales</taxon>
        <taxon>Methanococcaceae</taxon>
        <taxon>Methanococcus</taxon>
    </lineage>
</organism>
<proteinExistence type="predicted"/>
<dbReference type="EMBL" id="JACDUL010000001">
    <property type="protein sequence ID" value="MBA2861504.1"/>
    <property type="molecule type" value="Genomic_DNA"/>
</dbReference>
<accession>A0A7J9PFD2</accession>
<sequence length="150" mass="17582">MFKKIKRIFVGNKELPTQVPVHEEEYVVIGQEYSAYEIKESEKIPITQETSENKVQVIKHKIYPRVLTTRIKSPEDFEYIKNIVEHDVIVINLEEVPIEAIIKEFNDFKKYLETLDYSLGRVGENTILAIKSDVEVDKYVSEEPVHEVEE</sequence>
<gene>
    <name evidence="1" type="ORF">HNP90_000364</name>
</gene>
<evidence type="ECO:0000313" key="1">
    <source>
        <dbReference type="EMBL" id="MBA2861504.1"/>
    </source>
</evidence>
<protein>
    <submittedName>
        <fullName evidence="1">Uncharacterized protein</fullName>
    </submittedName>
</protein>